<dbReference type="Pfam" id="PF00072">
    <property type="entry name" value="Response_reg"/>
    <property type="match status" value="1"/>
</dbReference>
<dbReference type="PROSITE" id="PS50110">
    <property type="entry name" value="RESPONSE_REGULATORY"/>
    <property type="match status" value="1"/>
</dbReference>
<proteinExistence type="predicted"/>
<evidence type="ECO:0000259" key="3">
    <source>
        <dbReference type="PROSITE" id="PS50110"/>
    </source>
</evidence>
<comment type="caution">
    <text evidence="4">The sequence shown here is derived from an EMBL/GenBank/DDBJ whole genome shotgun (WGS) entry which is preliminary data.</text>
</comment>
<protein>
    <submittedName>
        <fullName evidence="4">Nitrogen regulation protein</fullName>
    </submittedName>
</protein>
<dbReference type="InterPro" id="IPR011006">
    <property type="entry name" value="CheY-like_superfamily"/>
</dbReference>
<evidence type="ECO:0000313" key="4">
    <source>
        <dbReference type="EMBL" id="GAV20869.1"/>
    </source>
</evidence>
<dbReference type="RefSeq" id="WP_072660166.1">
    <property type="nucleotide sequence ID" value="NZ_BDFD01000016.1"/>
</dbReference>
<dbReference type="InterPro" id="IPR050595">
    <property type="entry name" value="Bact_response_regulator"/>
</dbReference>
<organism evidence="4 5">
    <name type="scientific">Mariprofundus micogutta</name>
    <dbReference type="NCBI Taxonomy" id="1921010"/>
    <lineage>
        <taxon>Bacteria</taxon>
        <taxon>Pseudomonadati</taxon>
        <taxon>Pseudomonadota</taxon>
        <taxon>Candidatius Mariprofundia</taxon>
        <taxon>Mariprofundales</taxon>
        <taxon>Mariprofundaceae</taxon>
        <taxon>Mariprofundus</taxon>
    </lineage>
</organism>
<reference evidence="4 5" key="1">
    <citation type="journal article" date="2017" name="Arch. Microbiol.">
        <title>Mariprofundus micogutta sp. nov., a novel iron-oxidizing zetaproteobacterium isolated from a deep-sea hydrothermal field at the Bayonnaise knoll of the Izu-Ogasawara arc, and a description of Mariprofundales ord. nov. and Zetaproteobacteria classis nov.</title>
        <authorList>
            <person name="Makita H."/>
            <person name="Tanaka E."/>
            <person name="Mitsunobu S."/>
            <person name="Miyazaki M."/>
            <person name="Nunoura T."/>
            <person name="Uematsu K."/>
            <person name="Takaki Y."/>
            <person name="Nishi S."/>
            <person name="Shimamura S."/>
            <person name="Takai K."/>
        </authorList>
    </citation>
    <scope>NUCLEOTIDE SEQUENCE [LARGE SCALE GENOMIC DNA]</scope>
    <source>
        <strain evidence="4 5">ET2</strain>
    </source>
</reference>
<dbReference type="STRING" id="1921010.MMIC_P1844"/>
<dbReference type="SMART" id="SM00448">
    <property type="entry name" value="REC"/>
    <property type="match status" value="1"/>
</dbReference>
<evidence type="ECO:0000256" key="2">
    <source>
        <dbReference type="PROSITE-ProRule" id="PRU00169"/>
    </source>
</evidence>
<dbReference type="SUPFAM" id="SSF52172">
    <property type="entry name" value="CheY-like"/>
    <property type="match status" value="1"/>
</dbReference>
<dbReference type="Gene3D" id="3.40.50.2300">
    <property type="match status" value="1"/>
</dbReference>
<feature type="domain" description="Response regulatory" evidence="3">
    <location>
        <begin position="2"/>
        <end position="116"/>
    </location>
</feature>
<dbReference type="InterPro" id="IPR001789">
    <property type="entry name" value="Sig_transdc_resp-reg_receiver"/>
</dbReference>
<dbReference type="Proteomes" id="UP000231632">
    <property type="component" value="Unassembled WGS sequence"/>
</dbReference>
<dbReference type="GO" id="GO:0000160">
    <property type="term" value="P:phosphorelay signal transduction system"/>
    <property type="evidence" value="ECO:0007669"/>
    <property type="project" value="InterPro"/>
</dbReference>
<accession>A0A1L8CPW4</accession>
<name>A0A1L8CPW4_9PROT</name>
<keyword evidence="5" id="KW-1185">Reference proteome</keyword>
<dbReference type="PANTHER" id="PTHR44591">
    <property type="entry name" value="STRESS RESPONSE REGULATOR PROTEIN 1"/>
    <property type="match status" value="1"/>
</dbReference>
<evidence type="ECO:0000313" key="5">
    <source>
        <dbReference type="Proteomes" id="UP000231632"/>
    </source>
</evidence>
<dbReference type="PANTHER" id="PTHR44591:SF3">
    <property type="entry name" value="RESPONSE REGULATORY DOMAIN-CONTAINING PROTEIN"/>
    <property type="match status" value="1"/>
</dbReference>
<sequence>MPIHIIDDKPEISEVLSLALEAHSEQIACFYSAEEYLAHTQSETYFEPKLLISDVRMGGMDGFELIRTLQRNGLKAKVIIMSGFHDRHELCHHNSCYFLDKPFNINELSSLVGKVIACDDCPTRCPVANLANTICHKV</sequence>
<dbReference type="AlphaFoldDB" id="A0A1L8CPW4"/>
<evidence type="ECO:0000256" key="1">
    <source>
        <dbReference type="ARBA" id="ARBA00022553"/>
    </source>
</evidence>
<keyword evidence="1 2" id="KW-0597">Phosphoprotein</keyword>
<feature type="modified residue" description="4-aspartylphosphate" evidence="2">
    <location>
        <position position="54"/>
    </location>
</feature>
<dbReference type="EMBL" id="BDFD01000016">
    <property type="protein sequence ID" value="GAV20869.1"/>
    <property type="molecule type" value="Genomic_DNA"/>
</dbReference>
<gene>
    <name evidence="4" type="ORF">MMIC_P1844</name>
</gene>